<comment type="caution">
    <text evidence="8">The sequence shown here is derived from an EMBL/GenBank/DDBJ whole genome shotgun (WGS) entry which is preliminary data.</text>
</comment>
<feature type="compositionally biased region" description="Basic and acidic residues" evidence="6">
    <location>
        <begin position="443"/>
        <end position="455"/>
    </location>
</feature>
<feature type="compositionally biased region" description="Basic residues" evidence="6">
    <location>
        <begin position="412"/>
        <end position="421"/>
    </location>
</feature>
<feature type="compositionally biased region" description="Polar residues" evidence="6">
    <location>
        <begin position="422"/>
        <end position="442"/>
    </location>
</feature>
<dbReference type="GO" id="GO:0015074">
    <property type="term" value="P:DNA integration"/>
    <property type="evidence" value="ECO:0007669"/>
    <property type="project" value="UniProtKB-KW"/>
</dbReference>
<feature type="region of interest" description="Disordered" evidence="6">
    <location>
        <begin position="412"/>
        <end position="474"/>
    </location>
</feature>
<evidence type="ECO:0000256" key="2">
    <source>
        <dbReference type="ARBA" id="ARBA00022908"/>
    </source>
</evidence>
<dbReference type="AlphaFoldDB" id="A0A931FLL5"/>
<dbReference type="GO" id="GO:0006310">
    <property type="term" value="P:DNA recombination"/>
    <property type="evidence" value="ECO:0007669"/>
    <property type="project" value="UniProtKB-KW"/>
</dbReference>
<accession>A0A931FLL5</accession>
<dbReference type="RefSeq" id="WP_196285140.1">
    <property type="nucleotide sequence ID" value="NZ_JADQDP010000001.1"/>
</dbReference>
<dbReference type="Gene3D" id="1.10.443.10">
    <property type="entry name" value="Intergrase catalytic core"/>
    <property type="match status" value="1"/>
</dbReference>
<evidence type="ECO:0000256" key="5">
    <source>
        <dbReference type="PROSITE-ProRule" id="PRU01248"/>
    </source>
</evidence>
<protein>
    <submittedName>
        <fullName evidence="8">Tyrosine-type recombinase/integrase</fullName>
    </submittedName>
</protein>
<keyword evidence="2" id="KW-0229">DNA integration</keyword>
<proteinExistence type="inferred from homology"/>
<dbReference type="Proteomes" id="UP000645610">
    <property type="component" value="Unassembled WGS sequence"/>
</dbReference>
<reference evidence="8 9" key="1">
    <citation type="submission" date="2020-11" db="EMBL/GenBank/DDBJ databases">
        <authorList>
            <person name="Kim M.K."/>
        </authorList>
    </citation>
    <scope>NUCLEOTIDE SEQUENCE [LARGE SCALE GENOMIC DNA]</scope>
    <source>
        <strain evidence="8 9">BT439</strain>
    </source>
</reference>
<dbReference type="InterPro" id="IPR002104">
    <property type="entry name" value="Integrase_catalytic"/>
</dbReference>
<sequence>MANESIRFYLHNKANAEGRQPINMEVRWAKHVAAPAGTTPAVRLSTGKVCHPKHWKNEQATSKEPGSTGINDRLAAMRKAAGKLLDKAANEETTVTPDQMKAELLAVTQRKPAAPAGAAKKPKAVTIAGVAAEYEAYHTPRRGEFALRKYKSFVASWEAYRPGTLLADLLPDEDGQTEIVEGWLAYLSNEHVLPNGQIGMSDNSVGSHISRLKQLLKFRGLRTDWLTNDYSYEPDIEPLLFEEVLQLAQQWLPDPYPPIRDCFVFNCLTGPRYANLSRLAREAVRQDSNGTWIMEYAPVKASRNTKNVRVALDPLAVEIWQRYEGQLPVPANQTMNDYIKEAGRLAGLNRSVLKVVRKNRISHEVRGPLWQFLTCHVARHTFGTLLLDGGAALTDAQDGLGHVNIQNTRRYAKTRDARRHGTTLTAFSNLRGTSTAESGSHTSPEDSHTQPESVRETAAVPGTLRQAKRIKPAT</sequence>
<dbReference type="InterPro" id="IPR011010">
    <property type="entry name" value="DNA_brk_join_enz"/>
</dbReference>
<gene>
    <name evidence="8" type="ORF">I2I01_04115</name>
</gene>
<keyword evidence="9" id="KW-1185">Reference proteome</keyword>
<name>A0A931FLL5_9BACT</name>
<dbReference type="PANTHER" id="PTHR30349">
    <property type="entry name" value="PHAGE INTEGRASE-RELATED"/>
    <property type="match status" value="1"/>
</dbReference>
<dbReference type="InterPro" id="IPR044068">
    <property type="entry name" value="CB"/>
</dbReference>
<keyword evidence="3 5" id="KW-0238">DNA-binding</keyword>
<comment type="similarity">
    <text evidence="1">Belongs to the 'phage' integrase family.</text>
</comment>
<dbReference type="SUPFAM" id="SSF56349">
    <property type="entry name" value="DNA breaking-rejoining enzymes"/>
    <property type="match status" value="1"/>
</dbReference>
<dbReference type="PROSITE" id="PS51900">
    <property type="entry name" value="CB"/>
    <property type="match status" value="1"/>
</dbReference>
<evidence type="ECO:0000256" key="4">
    <source>
        <dbReference type="ARBA" id="ARBA00023172"/>
    </source>
</evidence>
<evidence type="ECO:0000256" key="3">
    <source>
        <dbReference type="ARBA" id="ARBA00023125"/>
    </source>
</evidence>
<feature type="domain" description="Core-binding (CB)" evidence="7">
    <location>
        <begin position="125"/>
        <end position="220"/>
    </location>
</feature>
<dbReference type="InterPro" id="IPR050090">
    <property type="entry name" value="Tyrosine_recombinase_XerCD"/>
</dbReference>
<evidence type="ECO:0000259" key="7">
    <source>
        <dbReference type="PROSITE" id="PS51900"/>
    </source>
</evidence>
<dbReference type="InterPro" id="IPR013762">
    <property type="entry name" value="Integrase-like_cat_sf"/>
</dbReference>
<evidence type="ECO:0000313" key="9">
    <source>
        <dbReference type="Proteomes" id="UP000645610"/>
    </source>
</evidence>
<dbReference type="GO" id="GO:0003677">
    <property type="term" value="F:DNA binding"/>
    <property type="evidence" value="ECO:0007669"/>
    <property type="project" value="UniProtKB-UniRule"/>
</dbReference>
<evidence type="ECO:0000256" key="1">
    <source>
        <dbReference type="ARBA" id="ARBA00008857"/>
    </source>
</evidence>
<dbReference type="EMBL" id="JADQDP010000001">
    <property type="protein sequence ID" value="MBF9140804.1"/>
    <property type="molecule type" value="Genomic_DNA"/>
</dbReference>
<organism evidence="8 9">
    <name type="scientific">Hymenobacter properus</name>
    <dbReference type="NCBI Taxonomy" id="2791026"/>
    <lineage>
        <taxon>Bacteria</taxon>
        <taxon>Pseudomonadati</taxon>
        <taxon>Bacteroidota</taxon>
        <taxon>Cytophagia</taxon>
        <taxon>Cytophagales</taxon>
        <taxon>Hymenobacteraceae</taxon>
        <taxon>Hymenobacter</taxon>
    </lineage>
</organism>
<evidence type="ECO:0000256" key="6">
    <source>
        <dbReference type="SAM" id="MobiDB-lite"/>
    </source>
</evidence>
<dbReference type="Pfam" id="PF00589">
    <property type="entry name" value="Phage_integrase"/>
    <property type="match status" value="1"/>
</dbReference>
<keyword evidence="4" id="KW-0233">DNA recombination</keyword>
<dbReference type="PANTHER" id="PTHR30349:SF41">
    <property type="entry name" value="INTEGRASE_RECOMBINASE PROTEIN MJ0367-RELATED"/>
    <property type="match status" value="1"/>
</dbReference>
<evidence type="ECO:0000313" key="8">
    <source>
        <dbReference type="EMBL" id="MBF9140804.1"/>
    </source>
</evidence>